<dbReference type="PANTHER" id="PTHR10083">
    <property type="entry name" value="KUNITZ-TYPE PROTEASE INHIBITOR-RELATED"/>
    <property type="match status" value="1"/>
</dbReference>
<evidence type="ECO:0000313" key="6">
    <source>
        <dbReference type="Proteomes" id="UP000266721"/>
    </source>
</evidence>
<dbReference type="FunFam" id="4.10.410.10:FF:000021">
    <property type="entry name" value="Serine protease inhibitor, putative"/>
    <property type="match status" value="1"/>
</dbReference>
<dbReference type="SUPFAM" id="SSF57362">
    <property type="entry name" value="BPTI-like"/>
    <property type="match status" value="1"/>
</dbReference>
<dbReference type="Pfam" id="PF00014">
    <property type="entry name" value="Kunitz_BPTI"/>
    <property type="match status" value="1"/>
</dbReference>
<dbReference type="InterPro" id="IPR050098">
    <property type="entry name" value="TFPI/VKTCI-like"/>
</dbReference>
<dbReference type="SMART" id="SM00131">
    <property type="entry name" value="KU"/>
    <property type="match status" value="1"/>
</dbReference>
<dbReference type="AlphaFoldDB" id="A0A3L5TV04"/>
<feature type="region of interest" description="Disordered" evidence="3">
    <location>
        <begin position="97"/>
        <end position="202"/>
    </location>
</feature>
<evidence type="ECO:0000256" key="3">
    <source>
        <dbReference type="SAM" id="MobiDB-lite"/>
    </source>
</evidence>
<feature type="compositionally biased region" description="Acidic residues" evidence="3">
    <location>
        <begin position="154"/>
        <end position="185"/>
    </location>
</feature>
<dbReference type="SMR" id="A0A3L5TV04"/>
<evidence type="ECO:0000259" key="4">
    <source>
        <dbReference type="PROSITE" id="PS50279"/>
    </source>
</evidence>
<name>A0A3L5TV04_MYTGA</name>
<feature type="non-terminal residue" evidence="5">
    <location>
        <position position="1"/>
    </location>
</feature>
<organism evidence="5 6">
    <name type="scientific">Mytilus galloprovincialis</name>
    <name type="common">Mediterranean mussel</name>
    <dbReference type="NCBI Taxonomy" id="29158"/>
    <lineage>
        <taxon>Eukaryota</taxon>
        <taxon>Metazoa</taxon>
        <taxon>Spiralia</taxon>
        <taxon>Lophotrochozoa</taxon>
        <taxon>Mollusca</taxon>
        <taxon>Bivalvia</taxon>
        <taxon>Autobranchia</taxon>
        <taxon>Pteriomorphia</taxon>
        <taxon>Mytilida</taxon>
        <taxon>Mytiloidea</taxon>
        <taxon>Mytilidae</taxon>
        <taxon>Mytilinae</taxon>
        <taxon>Mytilus</taxon>
    </lineage>
</organism>
<dbReference type="GO" id="GO:0004867">
    <property type="term" value="F:serine-type endopeptidase inhibitor activity"/>
    <property type="evidence" value="ECO:0007669"/>
    <property type="project" value="InterPro"/>
</dbReference>
<dbReference type="InterPro" id="IPR002223">
    <property type="entry name" value="Kunitz_BPTI"/>
</dbReference>
<evidence type="ECO:0000313" key="5">
    <source>
        <dbReference type="EMBL" id="OPL33379.1"/>
    </source>
</evidence>
<dbReference type="PRINTS" id="PR00759">
    <property type="entry name" value="BASICPTASE"/>
</dbReference>
<keyword evidence="6" id="KW-1185">Reference proteome</keyword>
<protein>
    <submittedName>
        <fullName evidence="5">Kunitz-type protease inhibitor 2</fullName>
    </submittedName>
</protein>
<reference evidence="5 6" key="1">
    <citation type="journal article" date="2016" name="PLoS ONE">
        <title>A First Insight into the Genome of the Filter-Feeder Mussel Mytilus galloprovincialis.</title>
        <authorList>
            <person name="Murgarella M."/>
            <person name="Puiu D."/>
            <person name="Novoa B."/>
            <person name="Figueras A."/>
            <person name="Posada D."/>
            <person name="Canchaya C."/>
        </authorList>
    </citation>
    <scope>NUCLEOTIDE SEQUENCE [LARGE SCALE GENOMIC DNA]</scope>
    <source>
        <tissue evidence="5">Muscle</tissue>
    </source>
</reference>
<feature type="domain" description="BPTI/Kunitz inhibitor" evidence="4">
    <location>
        <begin position="197"/>
        <end position="247"/>
    </location>
</feature>
<dbReference type="InterPro" id="IPR020901">
    <property type="entry name" value="Prtase_inh_Kunz-CS"/>
</dbReference>
<comment type="caution">
    <text evidence="5">The sequence shown here is derived from an EMBL/GenBank/DDBJ whole genome shotgun (WGS) entry which is preliminary data.</text>
</comment>
<accession>A0A3L5TV04</accession>
<dbReference type="EMBL" id="KV583349">
    <property type="protein sequence ID" value="OPL33379.1"/>
    <property type="molecule type" value="Genomic_DNA"/>
</dbReference>
<sequence length="256" mass="28974">MVEITLGNTPVGLSSDIAARTFYSLLNDMCLLGYRTPTLNVDSCYSTILDCTIAVQNRSSNLPKSANLETDLKFNEEIDPTPPNKKNNDYEEIKNQLMKPGRNIRPSNEIPGKSFRVPKQNVPESAKSMDDPSSEVSSPPPLSSQGRAKRESDDQILVEFEEEKEYEEMMEREDENDENNSESELLDGVNEKPEPSCIEPRSPGPCRASFPRYFFNKQSKNCEFFIYGGCRGNGNNFVTKEDCEDLCKSYEKDDKM</sequence>
<dbReference type="InterPro" id="IPR036880">
    <property type="entry name" value="Kunitz_BPTI_sf"/>
</dbReference>
<keyword evidence="2" id="KW-1015">Disulfide bond</keyword>
<dbReference type="Gene3D" id="4.10.410.10">
    <property type="entry name" value="Pancreatic trypsin inhibitor Kunitz domain"/>
    <property type="match status" value="1"/>
</dbReference>
<dbReference type="CDD" id="cd00109">
    <property type="entry name" value="Kunitz-type"/>
    <property type="match status" value="1"/>
</dbReference>
<dbReference type="PROSITE" id="PS00280">
    <property type="entry name" value="BPTI_KUNITZ_1"/>
    <property type="match status" value="1"/>
</dbReference>
<keyword evidence="1" id="KW-0646">Protease inhibitor</keyword>
<evidence type="ECO:0000256" key="1">
    <source>
        <dbReference type="ARBA" id="ARBA00022690"/>
    </source>
</evidence>
<dbReference type="PANTHER" id="PTHR10083:SF374">
    <property type="entry name" value="BPTI_KUNITZ INHIBITOR DOMAIN-CONTAINING PROTEIN"/>
    <property type="match status" value="1"/>
</dbReference>
<dbReference type="PROSITE" id="PS50279">
    <property type="entry name" value="BPTI_KUNITZ_2"/>
    <property type="match status" value="1"/>
</dbReference>
<evidence type="ECO:0000256" key="2">
    <source>
        <dbReference type="ARBA" id="ARBA00023157"/>
    </source>
</evidence>
<proteinExistence type="predicted"/>
<gene>
    <name evidence="5" type="ORF">AM593_04299</name>
</gene>
<dbReference type="Proteomes" id="UP000266721">
    <property type="component" value="Unassembled WGS sequence"/>
</dbReference>